<protein>
    <submittedName>
        <fullName evidence="1">Uncharacterized protein</fullName>
    </submittedName>
</protein>
<dbReference type="EMBL" id="BK015770">
    <property type="protein sequence ID" value="DAE24211.1"/>
    <property type="molecule type" value="Genomic_DNA"/>
</dbReference>
<evidence type="ECO:0000313" key="1">
    <source>
        <dbReference type="EMBL" id="DAE24211.1"/>
    </source>
</evidence>
<reference evidence="1" key="1">
    <citation type="journal article" date="2021" name="Proc. Natl. Acad. Sci. U.S.A.">
        <title>A Catalog of Tens of Thousands of Viruses from Human Metagenomes Reveals Hidden Associations with Chronic Diseases.</title>
        <authorList>
            <person name="Tisza M.J."/>
            <person name="Buck C.B."/>
        </authorList>
    </citation>
    <scope>NUCLEOTIDE SEQUENCE</scope>
    <source>
        <strain evidence="1">CtNZz8</strain>
    </source>
</reference>
<organism evidence="1">
    <name type="scientific">Caudovirales sp. ctNZz8</name>
    <dbReference type="NCBI Taxonomy" id="2826772"/>
    <lineage>
        <taxon>Viruses</taxon>
        <taxon>Duplodnaviria</taxon>
        <taxon>Heunggongvirae</taxon>
        <taxon>Uroviricota</taxon>
        <taxon>Caudoviricetes</taxon>
    </lineage>
</organism>
<accession>A0A8S5QZF0</accession>
<name>A0A8S5QZF0_9CAUD</name>
<sequence length="102" mass="11663">MSKSWTPEELAAASAAMKAKGHMSYEDFCAAPVLRLEHRGRDSWDRPVYECDGRLYVDVDPRRSRPADICTKQGNAFDGEPCDPVPERTIIEFVPKRDTWDF</sequence>
<proteinExistence type="predicted"/>